<accession>A0A5Q0UGA8</accession>
<evidence type="ECO:0000313" key="2">
    <source>
        <dbReference type="Proteomes" id="UP000377803"/>
    </source>
</evidence>
<dbReference type="AlphaFoldDB" id="A0A5Q0UGA8"/>
<protein>
    <submittedName>
        <fullName evidence="1">XRE family transcriptional regulator, thiamine biosynthesis regulator</fullName>
    </submittedName>
</protein>
<dbReference type="GeneID" id="42365187"/>
<keyword evidence="2" id="KW-1185">Reference proteome</keyword>
<name>A0A5Q0UGA8_9ARCH</name>
<dbReference type="KEGG" id="ncon:LC1Nh_0798"/>
<dbReference type="PANTHER" id="PTHR40730">
    <property type="entry name" value="TRANSCRIPTIONAL REGULATOR PROTEIN-LIKE PROTEIN"/>
    <property type="match status" value="1"/>
</dbReference>
<gene>
    <name evidence="1" type="primary">thiR</name>
    <name evidence="1" type="ORF">LC1Nh_0798</name>
</gene>
<dbReference type="Proteomes" id="UP000377803">
    <property type="component" value="Chromosome"/>
</dbReference>
<dbReference type="OrthoDB" id="42697at2157"/>
<dbReference type="PANTHER" id="PTHR40730:SF4">
    <property type="entry name" value="TRANSCRIPTIONAL REGULATOR"/>
    <property type="match status" value="1"/>
</dbReference>
<dbReference type="InterPro" id="IPR010982">
    <property type="entry name" value="Lambda_DNA-bd_dom_sf"/>
</dbReference>
<dbReference type="SUPFAM" id="SSF47413">
    <property type="entry name" value="lambda repressor-like DNA-binding domains"/>
    <property type="match status" value="1"/>
</dbReference>
<proteinExistence type="predicted"/>
<reference evidence="2" key="1">
    <citation type="submission" date="2019-05" db="EMBL/GenBank/DDBJ databases">
        <title>Candidatus Nanohalobium constans, a novel model system to study the DPANN nano-sized archaea: genomic and physiological characterization of a nanoarchaeon co-cultured with its chitinotrophic host.</title>
        <authorList>
            <person name="La Cono V."/>
            <person name="Arcadi E."/>
            <person name="Crisafi F."/>
            <person name="Denaro R."/>
            <person name="La Spada G."/>
            <person name="Messina E."/>
            <person name="Smedile F."/>
            <person name="Toshchakov S.V."/>
            <person name="Shevchenko M.A."/>
            <person name="Golyshin P.N."/>
            <person name="Golyshina O.V."/>
            <person name="Ferrer M."/>
            <person name="Rohde M."/>
            <person name="Mushegian A."/>
            <person name="Sorokin D.Y."/>
            <person name="Giuliano L."/>
            <person name="Yakimov M.M."/>
        </authorList>
    </citation>
    <scope>NUCLEOTIDE SEQUENCE [LARGE SCALE GENOMIC DNA]</scope>
    <source>
        <strain evidence="2">LC1Nh</strain>
    </source>
</reference>
<dbReference type="EMBL" id="CP040089">
    <property type="protein sequence ID" value="QGA80682.1"/>
    <property type="molecule type" value="Genomic_DNA"/>
</dbReference>
<organism evidence="1 2">
    <name type="scientific">Candidatus Nanohalobium constans</name>
    <dbReference type="NCBI Taxonomy" id="2565781"/>
    <lineage>
        <taxon>Archaea</taxon>
        <taxon>Candidatus Nanohalarchaeota</taxon>
        <taxon>Candidatus Nanohalobia</taxon>
        <taxon>Candidatus Nanohalobiales</taxon>
        <taxon>Candidatus Nanohalobiaceae</taxon>
        <taxon>Candidatus Nanohalobium</taxon>
    </lineage>
</organism>
<dbReference type="GO" id="GO:0003677">
    <property type="term" value="F:DNA binding"/>
    <property type="evidence" value="ECO:0007669"/>
    <property type="project" value="InterPro"/>
</dbReference>
<dbReference type="Gene3D" id="1.10.260.40">
    <property type="entry name" value="lambda repressor-like DNA-binding domains"/>
    <property type="match status" value="1"/>
</dbReference>
<sequence>MKFESEVVTEELLPAVRSVVASRLQDEYGLNQYEIADQLEVTQPAVSQYLNQKRANQRIVEDLKEDPQTGILLNDIADKVAKDESYVEELRNIITTVRDKGIMKEEFGEAERII</sequence>
<dbReference type="RefSeq" id="WP_153550423.1">
    <property type="nucleotide sequence ID" value="NZ_CP040089.1"/>
</dbReference>
<evidence type="ECO:0000313" key="1">
    <source>
        <dbReference type="EMBL" id="QGA80682.1"/>
    </source>
</evidence>